<evidence type="ECO:0000256" key="1">
    <source>
        <dbReference type="SAM" id="Phobius"/>
    </source>
</evidence>
<feature type="transmembrane region" description="Helical" evidence="1">
    <location>
        <begin position="328"/>
        <end position="346"/>
    </location>
</feature>
<feature type="transmembrane region" description="Helical" evidence="1">
    <location>
        <begin position="478"/>
        <end position="501"/>
    </location>
</feature>
<proteinExistence type="predicted"/>
<feature type="transmembrane region" description="Helical" evidence="1">
    <location>
        <begin position="390"/>
        <end position="413"/>
    </location>
</feature>
<feature type="transmembrane region" description="Helical" evidence="1">
    <location>
        <begin position="215"/>
        <end position="233"/>
    </location>
</feature>
<sequence>MGVDEWLRAVRSASKYSALPFAVRENRIVVTGNVRQIRLWKTYVFSLAVYTVFALVKSYGLYRQLKAQEKPQILMILDLNLCLTWGFASSIILLVHTMTLRKMKNIPVLMNSFAKYLETFTELFQNPRHKRTNYNGHVRIMKQLQLSPWVRHGLRLLMKYTLVGSYLTAIAILIHPQLAPSPSSEFAQCSKPFRLLTAGLSAGFFYWIMRQAFESSHFLILGVLYIPVVFGKMHSQLSLRPRIPWTSHKLRKHHNIVIHIRSLQILLTHLMVLRNIDDVTILANSFFEYLELFTKLFGKTGNKSDFYPPLKIMKELLLSPRVRLMYKVSLKWISISATLTPIIILINPDIAPSPSSMFTECPRPIRISTTVASAALFYWMMRQNVESSQFIIPIVIYVPWVLGKIHGQMCLLLKLSWTSQRLRKLPDLHIHVRTLRILQNRYQSIFGKYFLPNQIIISRAVIGIIFCLVKYHQVLHPLLTFVMLGVLMVQNSIILALLMVLSKVQFVSNKCIASWRHRHWQSFSPAENEAYMKRFVKSYKTPFAMSSFSIKGKRSVRTTKRKRKREDFTMDLEQWLQSVQDAEKSNALPFVVEENRVKVSKNSAQIKKWQLFMTMMTIYIGFVLVKGLWLYHHMHNDGTTPFKQILDFNLCVTVGFTAAAEMLLHVLTVLGMYEIPAVVNSFINYVEHISVTFPSYAADDFFTDRIRTFGVMKELQLSKHTRLSLTLMVKTGRVLPILTAVMAVLNPAVAPSPASHFLTSSPTVRLVTSILSAIFYYLIVSKSWESAKFYILATLYIPVVLGRIHGQLFLNLKKPWTSPRLRTGRNLILHFRCIQILQTQFQQATGHYFLPMQFLITRVIIGTVFILIRYHTVIHPVIQFGMSGTMSVMNFVMCSLLLTFGNVQFISRKCIHKSWRHRHWTKEMSGVNEEYFKRVVKS</sequence>
<name>A0A226F1D7_FOLCA</name>
<feature type="transmembrane region" description="Helical" evidence="1">
    <location>
        <begin position="652"/>
        <end position="673"/>
    </location>
</feature>
<organism evidence="2 3">
    <name type="scientific">Folsomia candida</name>
    <name type="common">Springtail</name>
    <dbReference type="NCBI Taxonomy" id="158441"/>
    <lineage>
        <taxon>Eukaryota</taxon>
        <taxon>Metazoa</taxon>
        <taxon>Ecdysozoa</taxon>
        <taxon>Arthropoda</taxon>
        <taxon>Hexapoda</taxon>
        <taxon>Collembola</taxon>
        <taxon>Entomobryomorpha</taxon>
        <taxon>Isotomoidea</taxon>
        <taxon>Isotomidae</taxon>
        <taxon>Proisotominae</taxon>
        <taxon>Folsomia</taxon>
    </lineage>
</organism>
<gene>
    <name evidence="2" type="ORF">Fcan01_01518</name>
</gene>
<feature type="transmembrane region" description="Helical" evidence="1">
    <location>
        <begin position="732"/>
        <end position="750"/>
    </location>
</feature>
<feature type="transmembrane region" description="Helical" evidence="1">
    <location>
        <begin position="156"/>
        <end position="173"/>
    </location>
</feature>
<feature type="transmembrane region" description="Helical" evidence="1">
    <location>
        <begin position="74"/>
        <end position="95"/>
    </location>
</feature>
<feature type="transmembrane region" description="Helical" evidence="1">
    <location>
        <begin position="611"/>
        <end position="632"/>
    </location>
</feature>
<dbReference type="AlphaFoldDB" id="A0A226F1D7"/>
<protein>
    <submittedName>
        <fullName evidence="2">Uncharacterized protein</fullName>
    </submittedName>
</protein>
<evidence type="ECO:0000313" key="3">
    <source>
        <dbReference type="Proteomes" id="UP000198287"/>
    </source>
</evidence>
<keyword evidence="1" id="KW-1133">Transmembrane helix</keyword>
<accession>A0A226F1D7</accession>
<feature type="transmembrane region" description="Helical" evidence="1">
    <location>
        <begin position="880"/>
        <end position="900"/>
    </location>
</feature>
<dbReference type="EMBL" id="LNIX01000001">
    <property type="protein sequence ID" value="OXA63593.1"/>
    <property type="molecule type" value="Genomic_DNA"/>
</dbReference>
<keyword evidence="1" id="KW-0472">Membrane</keyword>
<evidence type="ECO:0000313" key="2">
    <source>
        <dbReference type="EMBL" id="OXA63593.1"/>
    </source>
</evidence>
<feature type="transmembrane region" description="Helical" evidence="1">
    <location>
        <begin position="43"/>
        <end position="62"/>
    </location>
</feature>
<comment type="caution">
    <text evidence="2">The sequence shown here is derived from an EMBL/GenBank/DDBJ whole genome shotgun (WGS) entry which is preliminary data.</text>
</comment>
<feature type="transmembrane region" description="Helical" evidence="1">
    <location>
        <begin position="762"/>
        <end position="780"/>
    </location>
</feature>
<feature type="transmembrane region" description="Helical" evidence="1">
    <location>
        <begin position="848"/>
        <end position="868"/>
    </location>
</feature>
<keyword evidence="3" id="KW-1185">Reference proteome</keyword>
<keyword evidence="1" id="KW-0812">Transmembrane</keyword>
<feature type="transmembrane region" description="Helical" evidence="1">
    <location>
        <begin position="449"/>
        <end position="472"/>
    </location>
</feature>
<dbReference type="Proteomes" id="UP000198287">
    <property type="component" value="Unassembled WGS sequence"/>
</dbReference>
<reference evidence="2 3" key="1">
    <citation type="submission" date="2015-12" db="EMBL/GenBank/DDBJ databases">
        <title>The genome of Folsomia candida.</title>
        <authorList>
            <person name="Faddeeva A."/>
            <person name="Derks M.F."/>
            <person name="Anvar Y."/>
            <person name="Smit S."/>
            <person name="Van Straalen N."/>
            <person name="Roelofs D."/>
        </authorList>
    </citation>
    <scope>NUCLEOTIDE SEQUENCE [LARGE SCALE GENOMIC DNA]</scope>
    <source>
        <strain evidence="2 3">VU population</strain>
        <tissue evidence="2">Whole body</tissue>
    </source>
</reference>